<dbReference type="Gene3D" id="2.60.40.380">
    <property type="entry name" value="Purple acid phosphatase-like, N-terminal"/>
    <property type="match status" value="1"/>
</dbReference>
<dbReference type="InterPro" id="IPR006311">
    <property type="entry name" value="TAT_signal"/>
</dbReference>
<dbReference type="SUPFAM" id="SSF56300">
    <property type="entry name" value="Metallo-dependent phosphatases"/>
    <property type="match status" value="1"/>
</dbReference>
<dbReference type="RefSeq" id="WP_115850449.1">
    <property type="nucleotide sequence ID" value="NZ_QTUC01000001.1"/>
</dbReference>
<dbReference type="InterPro" id="IPR038607">
    <property type="entry name" value="PhoD-like_sf"/>
</dbReference>
<reference evidence="3 4" key="1">
    <citation type="submission" date="2018-08" db="EMBL/GenBank/DDBJ databases">
        <title>Sequencing the genomes of 1000 actinobacteria strains.</title>
        <authorList>
            <person name="Klenk H.-P."/>
        </authorList>
    </citation>
    <scope>NUCLEOTIDE SEQUENCE [LARGE SCALE GENOMIC DNA]</scope>
    <source>
        <strain evidence="3 4">DSM 22891</strain>
    </source>
</reference>
<evidence type="ECO:0000313" key="3">
    <source>
        <dbReference type="EMBL" id="REF36895.1"/>
    </source>
</evidence>
<accession>A0A3D9VCT4</accession>
<dbReference type="InterPro" id="IPR032093">
    <property type="entry name" value="PhoD_N"/>
</dbReference>
<evidence type="ECO:0000259" key="1">
    <source>
        <dbReference type="Pfam" id="PF09423"/>
    </source>
</evidence>
<dbReference type="PROSITE" id="PS51318">
    <property type="entry name" value="TAT"/>
    <property type="match status" value="1"/>
</dbReference>
<proteinExistence type="predicted"/>
<evidence type="ECO:0000313" key="4">
    <source>
        <dbReference type="Proteomes" id="UP000256485"/>
    </source>
</evidence>
<dbReference type="InterPro" id="IPR052900">
    <property type="entry name" value="Phospholipid_Metab_Enz"/>
</dbReference>
<dbReference type="PANTHER" id="PTHR43606">
    <property type="entry name" value="PHOSPHATASE, PUTATIVE (AFU_ORTHOLOGUE AFUA_6G08710)-RELATED"/>
    <property type="match status" value="1"/>
</dbReference>
<dbReference type="AlphaFoldDB" id="A0A3D9VCT4"/>
<dbReference type="InterPro" id="IPR029052">
    <property type="entry name" value="Metallo-depent_PP-like"/>
</dbReference>
<gene>
    <name evidence="3" type="ORF">DFJ64_2330</name>
</gene>
<keyword evidence="4" id="KW-1185">Reference proteome</keyword>
<evidence type="ECO:0000259" key="2">
    <source>
        <dbReference type="Pfam" id="PF16655"/>
    </source>
</evidence>
<name>A0A3D9VCT4_THECX</name>
<dbReference type="Pfam" id="PF16655">
    <property type="entry name" value="PhoD_N"/>
    <property type="match status" value="1"/>
</dbReference>
<comment type="caution">
    <text evidence="3">The sequence shown here is derived from an EMBL/GenBank/DDBJ whole genome shotgun (WGS) entry which is preliminary data.</text>
</comment>
<sequence length="524" mass="58137">MSARAVAASRRRFLTVAGSGALALAIDSALTSPRRAWANPSFADDPFTLGVASGDPLPDGVVLWTRLAPEPTAQDGTGGMPDLRVPVHWQVAEDPSFRRVVRTGTATATPQLAHSVHVEVSGLRPDREYWYRFRAGRYLSPVGRTRTAPAVGAAISSLSFAFASCQNLPEGYFTALAHMAREDLDFAIHLGDYIYEGGAQGSIGRGHLPAAETFTLADYRVRHAQYKLDPDLQAAHAAFPWIVTVDDHDVENNWAGEHSQPDDEPDQDPEVFLQRRAAAFQAFYEHQPLRMASMPDGPDMRLYRRFFFGQLAQLDMLDTRQFRDVQLTDPSDRWNPRRTMLGPAQEEWVLDGLARSSATWNILGNQIFMMKADHEDGPAERYGMDTWDGYAAARQRLFDGVHERGVDNLVVVTGDAHRSVAADLRLNFEDLSSPIVGVELLGTSISSGRDGQPMDALGETWLRENPHMRFHNAQRGYVRCDVTSTTWRAHYRVVPYVTQPGAPLETAATIHLEAGVPGIQHIER</sequence>
<dbReference type="PANTHER" id="PTHR43606:SF2">
    <property type="entry name" value="ALKALINE PHOSPHATASE FAMILY PROTEIN (AFU_ORTHOLOGUE AFUA_5G03860)"/>
    <property type="match status" value="1"/>
</dbReference>
<dbReference type="InterPro" id="IPR018946">
    <property type="entry name" value="PhoD-like_MPP"/>
</dbReference>
<dbReference type="Proteomes" id="UP000256485">
    <property type="component" value="Unassembled WGS sequence"/>
</dbReference>
<dbReference type="Pfam" id="PF09423">
    <property type="entry name" value="PhoD"/>
    <property type="match status" value="1"/>
</dbReference>
<organism evidence="3 4">
    <name type="scientific">Thermasporomyces composti</name>
    <dbReference type="NCBI Taxonomy" id="696763"/>
    <lineage>
        <taxon>Bacteria</taxon>
        <taxon>Bacillati</taxon>
        <taxon>Actinomycetota</taxon>
        <taxon>Actinomycetes</taxon>
        <taxon>Propionibacteriales</taxon>
        <taxon>Nocardioidaceae</taxon>
        <taxon>Thermasporomyces</taxon>
    </lineage>
</organism>
<dbReference type="CDD" id="cd07389">
    <property type="entry name" value="MPP_PhoD"/>
    <property type="match status" value="1"/>
</dbReference>
<dbReference type="Gene3D" id="3.60.21.70">
    <property type="entry name" value="PhoD-like phosphatase"/>
    <property type="match status" value="1"/>
</dbReference>
<feature type="domain" description="Phospholipase D N-terminal" evidence="2">
    <location>
        <begin position="49"/>
        <end position="147"/>
    </location>
</feature>
<dbReference type="EMBL" id="QTUC01000001">
    <property type="protein sequence ID" value="REF36895.1"/>
    <property type="molecule type" value="Genomic_DNA"/>
</dbReference>
<dbReference type="OrthoDB" id="3497025at2"/>
<protein>
    <submittedName>
        <fullName evidence="3">Alkaline phosphatase D</fullName>
    </submittedName>
</protein>
<feature type="domain" description="PhoD-like phosphatase metallophosphatase" evidence="1">
    <location>
        <begin position="160"/>
        <end position="491"/>
    </location>
</feature>